<dbReference type="GO" id="GO:0010436">
    <property type="term" value="F:carotenoid dioxygenase activity"/>
    <property type="evidence" value="ECO:0007669"/>
    <property type="project" value="TreeGrafter"/>
</dbReference>
<dbReference type="EMBL" id="OZ034816">
    <property type="protein sequence ID" value="CAL1373455.1"/>
    <property type="molecule type" value="Genomic_DNA"/>
</dbReference>
<evidence type="ECO:0000256" key="3">
    <source>
        <dbReference type="ARBA" id="ARBA00022964"/>
    </source>
</evidence>
<keyword evidence="3" id="KW-0223">Dioxygenase</keyword>
<keyword evidence="3" id="KW-0560">Oxidoreductase</keyword>
<evidence type="ECO:0000256" key="1">
    <source>
        <dbReference type="ARBA" id="ARBA00006787"/>
    </source>
</evidence>
<comment type="cofactor">
    <cofactor evidence="5">
        <name>Fe(2+)</name>
        <dbReference type="ChEBI" id="CHEBI:29033"/>
    </cofactor>
    <text evidence="5">Binds 1 Fe(2+) ion per subunit.</text>
</comment>
<accession>A0AAV2DIZ1</accession>
<gene>
    <name evidence="6" type="ORF">LTRI10_LOCUS15381</name>
</gene>
<evidence type="ECO:0000313" key="6">
    <source>
        <dbReference type="EMBL" id="CAL1373455.1"/>
    </source>
</evidence>
<keyword evidence="7" id="KW-1185">Reference proteome</keyword>
<sequence>MALNLLNCRIQNRPPPSLPPHHSSFHHHHHHLTTVISSTFKPLLRDLQQLNIIPLKIDDDPVKYMIKKVPGKLLDAFVDFVFQFLDQTLLPSQSNFAPVDELKVAVRVTAVEGTIPEDFTEGVYIRNGPNPLFGGLKSTRSVLGRSSHIWVEGEGMLHVLYFQKDSSDGEWSVSYKNRHVETETYKMEKDRAKPCFLPAAEGHSPAILAAFLFNLMRFGMVNKLYSNTNVVEHGGKFYAVAESHAAQEFDIVTLDTIGDWDVDGAWNRTFASHPKRVPGSGELVVFGVQGSKPFVELGVISADGKRLLHRVDLNLSRCTLCHDVGITERYNVFMDFPLTIDVNRLIRGGPLIKYTREDYARIGVMPRYGNAESIRWFDVTPNCTFHIVNCFEDGNEVVVRGCRALDSIIPGPELGENKLEWFSRRFRLAADNEGNGTSSSSSSSSEDGSLFTRCYEWRLNLETGEVKERNLTGKTEASMDFPMIHPDFTGLHNRFGYTQTIDSEASSAAGMTKYGGLAKLYFEEPAATNCDLSDEDQCEEAMIKVEYHEFEKNTFCTGAAFVPKMATAGSSSSCSEEEDDGWVITFVHNEDTDTSMVYIIDAKKLSSEPVAKIALPCRVPYGFHGAFMPMSLPLM</sequence>
<dbReference type="Pfam" id="PF03055">
    <property type="entry name" value="RPE65"/>
    <property type="match status" value="1"/>
</dbReference>
<dbReference type="PANTHER" id="PTHR10543:SF142">
    <property type="entry name" value="OS06G0162550 PROTEIN"/>
    <property type="match status" value="1"/>
</dbReference>
<evidence type="ECO:0000256" key="5">
    <source>
        <dbReference type="PIRSR" id="PIRSR604294-1"/>
    </source>
</evidence>
<feature type="binding site" evidence="5">
    <location>
        <position position="624"/>
    </location>
    <ligand>
        <name>Fe cation</name>
        <dbReference type="ChEBI" id="CHEBI:24875"/>
        <note>catalytic</note>
    </ligand>
</feature>
<proteinExistence type="inferred from homology"/>
<evidence type="ECO:0000313" key="7">
    <source>
        <dbReference type="Proteomes" id="UP001497516"/>
    </source>
</evidence>
<name>A0AAV2DIZ1_9ROSI</name>
<dbReference type="GO" id="GO:0046872">
    <property type="term" value="F:metal ion binding"/>
    <property type="evidence" value="ECO:0007669"/>
    <property type="project" value="UniProtKB-KW"/>
</dbReference>
<comment type="similarity">
    <text evidence="1">Belongs to the carotenoid oxygenase family.</text>
</comment>
<evidence type="ECO:0000256" key="2">
    <source>
        <dbReference type="ARBA" id="ARBA00022723"/>
    </source>
</evidence>
<keyword evidence="4 5" id="KW-0408">Iron</keyword>
<evidence type="ECO:0000256" key="4">
    <source>
        <dbReference type="ARBA" id="ARBA00023004"/>
    </source>
</evidence>
<dbReference type="GO" id="GO:0009570">
    <property type="term" value="C:chloroplast stroma"/>
    <property type="evidence" value="ECO:0007669"/>
    <property type="project" value="TreeGrafter"/>
</dbReference>
<organism evidence="6 7">
    <name type="scientific">Linum trigynum</name>
    <dbReference type="NCBI Taxonomy" id="586398"/>
    <lineage>
        <taxon>Eukaryota</taxon>
        <taxon>Viridiplantae</taxon>
        <taxon>Streptophyta</taxon>
        <taxon>Embryophyta</taxon>
        <taxon>Tracheophyta</taxon>
        <taxon>Spermatophyta</taxon>
        <taxon>Magnoliopsida</taxon>
        <taxon>eudicotyledons</taxon>
        <taxon>Gunneridae</taxon>
        <taxon>Pentapetalae</taxon>
        <taxon>rosids</taxon>
        <taxon>fabids</taxon>
        <taxon>Malpighiales</taxon>
        <taxon>Linaceae</taxon>
        <taxon>Linum</taxon>
    </lineage>
</organism>
<feature type="binding site" evidence="5">
    <location>
        <position position="273"/>
    </location>
    <ligand>
        <name>Fe cation</name>
        <dbReference type="ChEBI" id="CHEBI:24875"/>
        <note>catalytic</note>
    </ligand>
</feature>
<dbReference type="InterPro" id="IPR004294">
    <property type="entry name" value="Carotenoid_Oase"/>
</dbReference>
<keyword evidence="2 5" id="KW-0479">Metal-binding</keyword>
<dbReference type="PANTHER" id="PTHR10543">
    <property type="entry name" value="BETA-CAROTENE DIOXYGENASE"/>
    <property type="match status" value="1"/>
</dbReference>
<protein>
    <submittedName>
        <fullName evidence="6">Uncharacterized protein</fullName>
    </submittedName>
</protein>
<feature type="binding site" evidence="5">
    <location>
        <position position="322"/>
    </location>
    <ligand>
        <name>Fe cation</name>
        <dbReference type="ChEBI" id="CHEBI:24875"/>
        <note>catalytic</note>
    </ligand>
</feature>
<dbReference type="Proteomes" id="UP001497516">
    <property type="component" value="Chromosome 3"/>
</dbReference>
<dbReference type="AlphaFoldDB" id="A0AAV2DIZ1"/>
<reference evidence="6 7" key="1">
    <citation type="submission" date="2024-04" db="EMBL/GenBank/DDBJ databases">
        <authorList>
            <person name="Fracassetti M."/>
        </authorList>
    </citation>
    <scope>NUCLEOTIDE SEQUENCE [LARGE SCALE GENOMIC DNA]</scope>
</reference>
<dbReference type="GO" id="GO:0016121">
    <property type="term" value="P:carotene catabolic process"/>
    <property type="evidence" value="ECO:0007669"/>
    <property type="project" value="TreeGrafter"/>
</dbReference>
<feature type="binding site" evidence="5">
    <location>
        <position position="386"/>
    </location>
    <ligand>
        <name>Fe cation</name>
        <dbReference type="ChEBI" id="CHEBI:24875"/>
        <note>catalytic</note>
    </ligand>
</feature>